<dbReference type="AlphaFoldDB" id="A0A2S4HJY6"/>
<evidence type="ECO:0000259" key="1">
    <source>
        <dbReference type="Pfam" id="PF01323"/>
    </source>
</evidence>
<accession>A0A2S4HJY6</accession>
<sequence>MTSLLKPLFWGALIASPLLLFWLKLSQGLHYVNKIASIAQRIKKVWCVMAVPTKARYKARVIQLVAGGYKFAQRRRAARDNAADDLEFYYAAGDPHSHLAAQLLPRLQEQSRVKIRVRLVSQHESPIYPAIDKQRQFALTDVPRLASAYGLKTVAMNTLPSADLLASGSRHLHGAISLEEFIQREWEVSAALFSGQKTQPFDTGKLATPEDTDIEIQANNARRERLGHYLPAMWQFRGDWFWGVDRAEALCTALGRAKLYDGALQLSCSANVAELGETPAMDTPLEFFFSFRSPYSYLAAVQLQQRLPSLSLPLAVRPVLPMAMRGFKIPLAKRMYIVHDAAREAKNLGIPFGLISDPIGEGALRCLKVFSLATGAGQQLDFLVSAGRGAWAEAIDLSTDRGLRKVCERAGINWVAAQRCLQGPLPNYAQANLDALQDMGYWGVPSFRLGKFTSWGNDRMWMLDELQRRVVSNQRMKEQ</sequence>
<gene>
    <name evidence="2" type="ORF">C0068_03310</name>
</gene>
<dbReference type="InterPro" id="IPR051924">
    <property type="entry name" value="GST_Kappa/NadH"/>
</dbReference>
<dbReference type="Pfam" id="PF01323">
    <property type="entry name" value="DSBA"/>
    <property type="match status" value="1"/>
</dbReference>
<dbReference type="PANTHER" id="PTHR42943">
    <property type="entry name" value="GLUTATHIONE S-TRANSFERASE KAPPA"/>
    <property type="match status" value="1"/>
</dbReference>
<dbReference type="GO" id="GO:0016491">
    <property type="term" value="F:oxidoreductase activity"/>
    <property type="evidence" value="ECO:0007669"/>
    <property type="project" value="InterPro"/>
</dbReference>
<organism evidence="2 3">
    <name type="scientific">Zhongshania marina</name>
    <dbReference type="NCBI Taxonomy" id="2304603"/>
    <lineage>
        <taxon>Bacteria</taxon>
        <taxon>Pseudomonadati</taxon>
        <taxon>Pseudomonadota</taxon>
        <taxon>Gammaproteobacteria</taxon>
        <taxon>Cellvibrionales</taxon>
        <taxon>Spongiibacteraceae</taxon>
        <taxon>Zhongshania</taxon>
    </lineage>
</organism>
<evidence type="ECO:0000313" key="2">
    <source>
        <dbReference type="EMBL" id="POP54307.1"/>
    </source>
</evidence>
<dbReference type="InterPro" id="IPR036249">
    <property type="entry name" value="Thioredoxin-like_sf"/>
</dbReference>
<comment type="caution">
    <text evidence="2">The sequence shown here is derived from an EMBL/GenBank/DDBJ whole genome shotgun (WGS) entry which is preliminary data.</text>
</comment>
<evidence type="ECO:0000313" key="3">
    <source>
        <dbReference type="Proteomes" id="UP000237222"/>
    </source>
</evidence>
<dbReference type="SUPFAM" id="SSF52833">
    <property type="entry name" value="Thioredoxin-like"/>
    <property type="match status" value="2"/>
</dbReference>
<proteinExistence type="predicted"/>
<dbReference type="PANTHER" id="PTHR42943:SF2">
    <property type="entry name" value="GLUTATHIONE S-TRANSFERASE KAPPA 1"/>
    <property type="match status" value="1"/>
</dbReference>
<name>A0A2S4HJY6_9GAMM</name>
<dbReference type="InterPro" id="IPR001853">
    <property type="entry name" value="DSBA-like_thioredoxin_dom"/>
</dbReference>
<dbReference type="Proteomes" id="UP000237222">
    <property type="component" value="Unassembled WGS sequence"/>
</dbReference>
<protein>
    <recommendedName>
        <fullName evidence="1">DSBA-like thioredoxin domain-containing protein</fullName>
    </recommendedName>
</protein>
<feature type="domain" description="DSBA-like thioredoxin" evidence="1">
    <location>
        <begin position="285"/>
        <end position="464"/>
    </location>
</feature>
<dbReference type="EMBL" id="PQGG01000007">
    <property type="protein sequence ID" value="POP54307.1"/>
    <property type="molecule type" value="Genomic_DNA"/>
</dbReference>
<dbReference type="Gene3D" id="3.40.30.10">
    <property type="entry name" value="Glutaredoxin"/>
    <property type="match status" value="1"/>
</dbReference>
<reference evidence="2" key="1">
    <citation type="submission" date="2018-01" db="EMBL/GenBank/DDBJ databases">
        <authorList>
            <person name="Yu X.-D."/>
        </authorList>
    </citation>
    <scope>NUCLEOTIDE SEQUENCE</scope>
    <source>
        <strain evidence="2">ZX-21</strain>
    </source>
</reference>